<accession>A0ABN7VKD6</accession>
<organism evidence="2 3">
    <name type="scientific">Gigaspora margarita</name>
    <dbReference type="NCBI Taxonomy" id="4874"/>
    <lineage>
        <taxon>Eukaryota</taxon>
        <taxon>Fungi</taxon>
        <taxon>Fungi incertae sedis</taxon>
        <taxon>Mucoromycota</taxon>
        <taxon>Glomeromycotina</taxon>
        <taxon>Glomeromycetes</taxon>
        <taxon>Diversisporales</taxon>
        <taxon>Gigasporaceae</taxon>
        <taxon>Gigaspora</taxon>
    </lineage>
</organism>
<gene>
    <name evidence="2" type="ORF">GMARGA_LOCUS19633</name>
</gene>
<keyword evidence="3" id="KW-1185">Reference proteome</keyword>
<evidence type="ECO:0000256" key="1">
    <source>
        <dbReference type="SAM" id="MobiDB-lite"/>
    </source>
</evidence>
<sequence>MKHNTQDSTKIKKEMPNNNTKAKESPLMMKKEVLNKTPNDEGRSHQNRQHHDKSEKSNTGDKNHQHEQ</sequence>
<evidence type="ECO:0000313" key="3">
    <source>
        <dbReference type="Proteomes" id="UP000789901"/>
    </source>
</evidence>
<feature type="compositionally biased region" description="Basic and acidic residues" evidence="1">
    <location>
        <begin position="9"/>
        <end position="44"/>
    </location>
</feature>
<protein>
    <submittedName>
        <fullName evidence="2">16813_t:CDS:1</fullName>
    </submittedName>
</protein>
<evidence type="ECO:0000313" key="2">
    <source>
        <dbReference type="EMBL" id="CAG8780343.1"/>
    </source>
</evidence>
<name>A0ABN7VKD6_GIGMA</name>
<reference evidence="2 3" key="1">
    <citation type="submission" date="2021-06" db="EMBL/GenBank/DDBJ databases">
        <authorList>
            <person name="Kallberg Y."/>
            <person name="Tangrot J."/>
            <person name="Rosling A."/>
        </authorList>
    </citation>
    <scope>NUCLEOTIDE SEQUENCE [LARGE SCALE GENOMIC DNA]</scope>
    <source>
        <strain evidence="2 3">120-4 pot B 10/14</strain>
    </source>
</reference>
<feature type="compositionally biased region" description="Basic and acidic residues" evidence="1">
    <location>
        <begin position="52"/>
        <end position="68"/>
    </location>
</feature>
<feature type="region of interest" description="Disordered" evidence="1">
    <location>
        <begin position="1"/>
        <end position="68"/>
    </location>
</feature>
<comment type="caution">
    <text evidence="2">The sequence shown here is derived from an EMBL/GenBank/DDBJ whole genome shotgun (WGS) entry which is preliminary data.</text>
</comment>
<dbReference type="Proteomes" id="UP000789901">
    <property type="component" value="Unassembled WGS sequence"/>
</dbReference>
<dbReference type="EMBL" id="CAJVQB010016527">
    <property type="protein sequence ID" value="CAG8780343.1"/>
    <property type="molecule type" value="Genomic_DNA"/>
</dbReference>
<proteinExistence type="predicted"/>